<sequence length="198" mass="20679">MATAGTPTGVSTLAADLQPNMVPPDSRGLPGQRRSTPPLPRGVPRGPRPGHRPPQRAPASQAPASLLHQPRRPEVHQGPRWPHRLRRAPVSWVPLSAVRSGLGSAGVFPDYRRAVAPCAASGLPTRQAQRAPAILSACPTGSLWSRAPSSRRSGGSVYSPGSPDFSQASGARRDSPGTAWMAADDGGVRSTLKVLPPS</sequence>
<reference evidence="2" key="1">
    <citation type="journal article" date="2022" name="bioRxiv">
        <title>Sequencing and chromosome-scale assembly of the giantPleurodeles waltlgenome.</title>
        <authorList>
            <person name="Brown T."/>
            <person name="Elewa A."/>
            <person name="Iarovenko S."/>
            <person name="Subramanian E."/>
            <person name="Araus A.J."/>
            <person name="Petzold A."/>
            <person name="Susuki M."/>
            <person name="Suzuki K.-i.T."/>
            <person name="Hayashi T."/>
            <person name="Toyoda A."/>
            <person name="Oliveira C."/>
            <person name="Osipova E."/>
            <person name="Leigh N.D."/>
            <person name="Simon A."/>
            <person name="Yun M.H."/>
        </authorList>
    </citation>
    <scope>NUCLEOTIDE SEQUENCE</scope>
    <source>
        <strain evidence="2">20211129_DDA</strain>
        <tissue evidence="2">Liver</tissue>
    </source>
</reference>
<keyword evidence="3" id="KW-1185">Reference proteome</keyword>
<gene>
    <name evidence="2" type="ORF">NDU88_001099</name>
</gene>
<feature type="region of interest" description="Disordered" evidence="1">
    <location>
        <begin position="142"/>
        <end position="198"/>
    </location>
</feature>
<name>A0AAV7U6L1_PLEWA</name>
<evidence type="ECO:0000256" key="1">
    <source>
        <dbReference type="SAM" id="MobiDB-lite"/>
    </source>
</evidence>
<dbReference type="EMBL" id="JANPWB010000005">
    <property type="protein sequence ID" value="KAJ1184291.1"/>
    <property type="molecule type" value="Genomic_DNA"/>
</dbReference>
<feature type="region of interest" description="Disordered" evidence="1">
    <location>
        <begin position="1"/>
        <end position="89"/>
    </location>
</feature>
<feature type="compositionally biased region" description="Polar residues" evidence="1">
    <location>
        <begin position="1"/>
        <end position="11"/>
    </location>
</feature>
<evidence type="ECO:0000313" key="3">
    <source>
        <dbReference type="Proteomes" id="UP001066276"/>
    </source>
</evidence>
<dbReference type="AlphaFoldDB" id="A0AAV7U6L1"/>
<proteinExistence type="predicted"/>
<accession>A0AAV7U6L1</accession>
<evidence type="ECO:0000313" key="2">
    <source>
        <dbReference type="EMBL" id="KAJ1184291.1"/>
    </source>
</evidence>
<comment type="caution">
    <text evidence="2">The sequence shown here is derived from an EMBL/GenBank/DDBJ whole genome shotgun (WGS) entry which is preliminary data.</text>
</comment>
<organism evidence="2 3">
    <name type="scientific">Pleurodeles waltl</name>
    <name type="common">Iberian ribbed newt</name>
    <dbReference type="NCBI Taxonomy" id="8319"/>
    <lineage>
        <taxon>Eukaryota</taxon>
        <taxon>Metazoa</taxon>
        <taxon>Chordata</taxon>
        <taxon>Craniata</taxon>
        <taxon>Vertebrata</taxon>
        <taxon>Euteleostomi</taxon>
        <taxon>Amphibia</taxon>
        <taxon>Batrachia</taxon>
        <taxon>Caudata</taxon>
        <taxon>Salamandroidea</taxon>
        <taxon>Salamandridae</taxon>
        <taxon>Pleurodelinae</taxon>
        <taxon>Pleurodeles</taxon>
    </lineage>
</organism>
<protein>
    <submittedName>
        <fullName evidence="2">Uncharacterized protein</fullName>
    </submittedName>
</protein>
<dbReference type="Proteomes" id="UP001066276">
    <property type="component" value="Chromosome 3_1"/>
</dbReference>